<dbReference type="HOGENOM" id="CLU_083279_0_0_5"/>
<reference evidence="12 13" key="1">
    <citation type="submission" date="2006-03" db="EMBL/GenBank/DDBJ databases">
        <title>Complete sequence of chromosome of Nitrobacter hamburgensis X14.</title>
        <authorList>
            <consortium name="US DOE Joint Genome Institute"/>
            <person name="Copeland A."/>
            <person name="Lucas S."/>
            <person name="Lapidus A."/>
            <person name="Barry K."/>
            <person name="Detter J.C."/>
            <person name="Glavina del Rio T."/>
            <person name="Hammon N."/>
            <person name="Israni S."/>
            <person name="Dalin E."/>
            <person name="Tice H."/>
            <person name="Pitluck S."/>
            <person name="Chain P."/>
            <person name="Malfatti S."/>
            <person name="Shin M."/>
            <person name="Vergez L."/>
            <person name="Schmutz J."/>
            <person name="Larimer F."/>
            <person name="Land M."/>
            <person name="Hauser L."/>
            <person name="Kyrpides N."/>
            <person name="Ivanova N."/>
            <person name="Ward B."/>
            <person name="Arp D."/>
            <person name="Klotz M."/>
            <person name="Stein L."/>
            <person name="O'Mullan G."/>
            <person name="Starkenburg S."/>
            <person name="Sayavedra L."/>
            <person name="Poret-Peterson A.T."/>
            <person name="Gentry M.E."/>
            <person name="Bruce D."/>
            <person name="Richardson P."/>
        </authorList>
    </citation>
    <scope>NUCLEOTIDE SEQUENCE [LARGE SCALE GENOMIC DNA]</scope>
    <source>
        <strain evidence="13">DSM 10229 / NCIMB 13809 / X14</strain>
    </source>
</reference>
<keyword evidence="1" id="KW-0004">4Fe-4S</keyword>
<dbReference type="InterPro" id="IPR051536">
    <property type="entry name" value="UDG_Type-4/5"/>
</dbReference>
<dbReference type="RefSeq" id="WP_011510727.1">
    <property type="nucleotide sequence ID" value="NC_007964.1"/>
</dbReference>
<evidence type="ECO:0000256" key="10">
    <source>
        <dbReference type="SAM" id="MobiDB-lite"/>
    </source>
</evidence>
<evidence type="ECO:0000256" key="1">
    <source>
        <dbReference type="ARBA" id="ARBA00022485"/>
    </source>
</evidence>
<feature type="region of interest" description="Disordered" evidence="10">
    <location>
        <begin position="1"/>
        <end position="28"/>
    </location>
</feature>
<dbReference type="Pfam" id="PF03167">
    <property type="entry name" value="UDG"/>
    <property type="match status" value="1"/>
</dbReference>
<dbReference type="eggNOG" id="COG1573">
    <property type="taxonomic scope" value="Bacteria"/>
</dbReference>
<evidence type="ECO:0000256" key="9">
    <source>
        <dbReference type="ARBA" id="ARBA00023887"/>
    </source>
</evidence>
<dbReference type="InterPro" id="IPR005122">
    <property type="entry name" value="Uracil-DNA_glycosylase-like"/>
</dbReference>
<evidence type="ECO:0000256" key="4">
    <source>
        <dbReference type="ARBA" id="ARBA00022801"/>
    </source>
</evidence>
<keyword evidence="7" id="KW-0234">DNA repair</keyword>
<keyword evidence="3" id="KW-0227">DNA damage</keyword>
<keyword evidence="5" id="KW-0408">Iron</keyword>
<accession>Q1QL47</accession>
<name>Q1QL47_NITHX</name>
<dbReference type="SUPFAM" id="SSF52141">
    <property type="entry name" value="Uracil-DNA glycosylase-like"/>
    <property type="match status" value="1"/>
</dbReference>
<dbReference type="SMART" id="SM00986">
    <property type="entry name" value="UDG"/>
    <property type="match status" value="1"/>
</dbReference>
<dbReference type="GO" id="GO:0006284">
    <property type="term" value="P:base-excision repair"/>
    <property type="evidence" value="ECO:0007669"/>
    <property type="project" value="InterPro"/>
</dbReference>
<dbReference type="KEGG" id="nha:Nham_2258"/>
<dbReference type="GO" id="GO:0004844">
    <property type="term" value="F:uracil DNA N-glycosylase activity"/>
    <property type="evidence" value="ECO:0007669"/>
    <property type="project" value="InterPro"/>
</dbReference>
<evidence type="ECO:0000256" key="5">
    <source>
        <dbReference type="ARBA" id="ARBA00023004"/>
    </source>
</evidence>
<dbReference type="GO" id="GO:0033958">
    <property type="term" value="F:DNA-deoxyinosine glycosylase activity"/>
    <property type="evidence" value="ECO:0007669"/>
    <property type="project" value="InterPro"/>
</dbReference>
<dbReference type="EMBL" id="CP000319">
    <property type="protein sequence ID" value="ABE63050.1"/>
    <property type="molecule type" value="Genomic_DNA"/>
</dbReference>
<evidence type="ECO:0000313" key="13">
    <source>
        <dbReference type="Proteomes" id="UP000001953"/>
    </source>
</evidence>
<dbReference type="Proteomes" id="UP000001953">
    <property type="component" value="Chromosome"/>
</dbReference>
<protein>
    <recommendedName>
        <fullName evidence="9">Type-5 uracil-DNA glycosylase</fullName>
    </recommendedName>
</protein>
<evidence type="ECO:0000256" key="2">
    <source>
        <dbReference type="ARBA" id="ARBA00022723"/>
    </source>
</evidence>
<keyword evidence="6" id="KW-0411">Iron-sulfur</keyword>
<dbReference type="CDD" id="cd10031">
    <property type="entry name" value="UDG-F5_TTUDGB_like"/>
    <property type="match status" value="1"/>
</dbReference>
<dbReference type="Gene3D" id="3.40.470.10">
    <property type="entry name" value="Uracil-DNA glycosylase-like domain"/>
    <property type="match status" value="1"/>
</dbReference>
<dbReference type="PANTHER" id="PTHR33693:SF3">
    <property type="entry name" value="TYPE-5 URACIL-DNA GLYCOSYLASE"/>
    <property type="match status" value="1"/>
</dbReference>
<sequence>MTTTSRTDTQSRAEPALSGANTASTEPGRDCPLCPRLVDYRLSVRAREPDWFNAPVPSFGDPDAALLIVGLAPGVQGANRTGRPFTGDYAGDLLYATLLKYGFAAGHYQARVDDGLTLVDCRISNAVRCVPPQNKPLPAEINTCRAFLSATLAAMPKLRAIVALGRIAHDSVVKALGLRAKAAPFAHGAVHRAGAVRLYDSYHCSRYNTNTRVLTPEMFESVFAQVRADLEHDPEKWKPVFG</sequence>
<evidence type="ECO:0000256" key="8">
    <source>
        <dbReference type="ARBA" id="ARBA00023779"/>
    </source>
</evidence>
<dbReference type="STRING" id="323097.Nham_2258"/>
<dbReference type="AlphaFoldDB" id="Q1QL47"/>
<evidence type="ECO:0000313" key="12">
    <source>
        <dbReference type="EMBL" id="ABE63050.1"/>
    </source>
</evidence>
<evidence type="ECO:0000259" key="11">
    <source>
        <dbReference type="SMART" id="SM00986"/>
    </source>
</evidence>
<dbReference type="GO" id="GO:0051539">
    <property type="term" value="F:4 iron, 4 sulfur cluster binding"/>
    <property type="evidence" value="ECO:0007669"/>
    <property type="project" value="UniProtKB-KW"/>
</dbReference>
<keyword evidence="4" id="KW-0378">Hydrolase</keyword>
<keyword evidence="2" id="KW-0479">Metal-binding</keyword>
<organism evidence="12 13">
    <name type="scientific">Nitrobacter hamburgensis (strain DSM 10229 / NCIMB 13809 / X14)</name>
    <dbReference type="NCBI Taxonomy" id="323097"/>
    <lineage>
        <taxon>Bacteria</taxon>
        <taxon>Pseudomonadati</taxon>
        <taxon>Pseudomonadota</taxon>
        <taxon>Alphaproteobacteria</taxon>
        <taxon>Hyphomicrobiales</taxon>
        <taxon>Nitrobacteraceae</taxon>
        <taxon>Nitrobacter</taxon>
    </lineage>
</organism>
<proteinExistence type="inferred from homology"/>
<evidence type="ECO:0000256" key="6">
    <source>
        <dbReference type="ARBA" id="ARBA00023014"/>
    </source>
</evidence>
<comment type="similarity">
    <text evidence="8">Belongs to the uracil-DNA glycosylase (UDG) superfamily. Type 5 (UDGb) family.</text>
</comment>
<dbReference type="InterPro" id="IPR044147">
    <property type="entry name" value="UdgB-like"/>
</dbReference>
<feature type="compositionally biased region" description="Polar residues" evidence="10">
    <location>
        <begin position="1"/>
        <end position="12"/>
    </location>
</feature>
<dbReference type="PANTHER" id="PTHR33693">
    <property type="entry name" value="TYPE-5 URACIL-DNA GLYCOSYLASE"/>
    <property type="match status" value="1"/>
</dbReference>
<dbReference type="InterPro" id="IPR036895">
    <property type="entry name" value="Uracil-DNA_glycosylase-like_sf"/>
</dbReference>
<gene>
    <name evidence="12" type="ordered locus">Nham_2258</name>
</gene>
<dbReference type="SMART" id="SM00987">
    <property type="entry name" value="UreE_C"/>
    <property type="match status" value="1"/>
</dbReference>
<dbReference type="GO" id="GO:0046872">
    <property type="term" value="F:metal ion binding"/>
    <property type="evidence" value="ECO:0007669"/>
    <property type="project" value="UniProtKB-KW"/>
</dbReference>
<feature type="domain" description="Uracil-DNA glycosylase-like" evidence="11">
    <location>
        <begin position="57"/>
        <end position="223"/>
    </location>
</feature>
<keyword evidence="13" id="KW-1185">Reference proteome</keyword>
<evidence type="ECO:0000256" key="3">
    <source>
        <dbReference type="ARBA" id="ARBA00022763"/>
    </source>
</evidence>
<evidence type="ECO:0000256" key="7">
    <source>
        <dbReference type="ARBA" id="ARBA00023204"/>
    </source>
</evidence>